<dbReference type="AlphaFoldDB" id="A0A6P5RJZ1"/>
<dbReference type="KEGG" id="pavi:110745390"/>
<feature type="domain" description="Reverse transcriptase" evidence="1">
    <location>
        <begin position="95"/>
        <end position="159"/>
    </location>
</feature>
<dbReference type="Proteomes" id="UP000515124">
    <property type="component" value="Unplaced"/>
</dbReference>
<protein>
    <submittedName>
        <fullName evidence="3">Uncharacterized protein LOC110745390</fullName>
    </submittedName>
</protein>
<accession>A0A6P5RJZ1</accession>
<dbReference type="Pfam" id="PF00078">
    <property type="entry name" value="RVT_1"/>
    <property type="match status" value="1"/>
</dbReference>
<dbReference type="PANTHER" id="PTHR24559">
    <property type="entry name" value="TRANSPOSON TY3-I GAG-POL POLYPROTEIN"/>
    <property type="match status" value="1"/>
</dbReference>
<dbReference type="Gene3D" id="3.10.10.10">
    <property type="entry name" value="HIV Type 1 Reverse Transcriptase, subunit A, domain 1"/>
    <property type="match status" value="1"/>
</dbReference>
<evidence type="ECO:0000313" key="2">
    <source>
        <dbReference type="Proteomes" id="UP000515124"/>
    </source>
</evidence>
<dbReference type="PANTHER" id="PTHR24559:SF444">
    <property type="entry name" value="REVERSE TRANSCRIPTASE DOMAIN-CONTAINING PROTEIN"/>
    <property type="match status" value="1"/>
</dbReference>
<dbReference type="RefSeq" id="XP_021801161.1">
    <property type="nucleotide sequence ID" value="XM_021945469.1"/>
</dbReference>
<dbReference type="GeneID" id="110745390"/>
<reference evidence="3" key="1">
    <citation type="submission" date="2025-08" db="UniProtKB">
        <authorList>
            <consortium name="RefSeq"/>
        </authorList>
    </citation>
    <scope>IDENTIFICATION</scope>
</reference>
<dbReference type="SUPFAM" id="SSF56672">
    <property type="entry name" value="DNA/RNA polymerases"/>
    <property type="match status" value="1"/>
</dbReference>
<evidence type="ECO:0000313" key="3">
    <source>
        <dbReference type="RefSeq" id="XP_021801161.1"/>
    </source>
</evidence>
<dbReference type="Gene3D" id="3.30.70.270">
    <property type="match status" value="1"/>
</dbReference>
<dbReference type="InterPro" id="IPR000477">
    <property type="entry name" value="RT_dom"/>
</dbReference>
<gene>
    <name evidence="3" type="primary">LOC110745390</name>
</gene>
<dbReference type="InterPro" id="IPR043502">
    <property type="entry name" value="DNA/RNA_pol_sf"/>
</dbReference>
<dbReference type="InterPro" id="IPR053134">
    <property type="entry name" value="RNA-dir_DNA_polymerase"/>
</dbReference>
<keyword evidence="2" id="KW-1185">Reference proteome</keyword>
<organism evidence="2 3">
    <name type="scientific">Prunus avium</name>
    <name type="common">Cherry</name>
    <name type="synonym">Cerasus avium</name>
    <dbReference type="NCBI Taxonomy" id="42229"/>
    <lineage>
        <taxon>Eukaryota</taxon>
        <taxon>Viridiplantae</taxon>
        <taxon>Streptophyta</taxon>
        <taxon>Embryophyta</taxon>
        <taxon>Tracheophyta</taxon>
        <taxon>Spermatophyta</taxon>
        <taxon>Magnoliopsida</taxon>
        <taxon>eudicotyledons</taxon>
        <taxon>Gunneridae</taxon>
        <taxon>Pentapetalae</taxon>
        <taxon>rosids</taxon>
        <taxon>fabids</taxon>
        <taxon>Rosales</taxon>
        <taxon>Rosaceae</taxon>
        <taxon>Amygdaloideae</taxon>
        <taxon>Amygdaleae</taxon>
        <taxon>Prunus</taxon>
    </lineage>
</organism>
<proteinExistence type="predicted"/>
<sequence length="176" mass="20195">MPGISLDLISHKLNISPTFKLVHQKQGAYNTERYEAIKVEVDKLETIDFIQEVTYPIWLANSIFVKKTNELWCMCQDYTDLNNACPKDSFPVLRINQLVNKIFAELIGTSMKVYTDDMLVKSKTADQHLHNLSLMFGVLEKYNMRLNPNKCAFDVSSGKFEGEKIKALLNMQVPKT</sequence>
<evidence type="ECO:0000259" key="1">
    <source>
        <dbReference type="Pfam" id="PF00078"/>
    </source>
</evidence>
<dbReference type="CDD" id="cd01647">
    <property type="entry name" value="RT_LTR"/>
    <property type="match status" value="1"/>
</dbReference>
<dbReference type="InterPro" id="IPR043128">
    <property type="entry name" value="Rev_trsase/Diguanyl_cyclase"/>
</dbReference>
<name>A0A6P5RJZ1_PRUAV</name>